<dbReference type="EMBL" id="ADBY01000045">
    <property type="protein sequence ID" value="EFE95728.1"/>
    <property type="molecule type" value="Genomic_DNA"/>
</dbReference>
<evidence type="ECO:0000313" key="3">
    <source>
        <dbReference type="Proteomes" id="UP000005723"/>
    </source>
</evidence>
<comment type="caution">
    <text evidence="2">The sequence shown here is derived from an EMBL/GenBank/DDBJ whole genome shotgun (WGS) entry which is preliminary data.</text>
</comment>
<accession>D4E3F2</accession>
<dbReference type="Proteomes" id="UP000005723">
    <property type="component" value="Unassembled WGS sequence"/>
</dbReference>
<evidence type="ECO:0000256" key="1">
    <source>
        <dbReference type="SAM" id="MobiDB-lite"/>
    </source>
</evidence>
<reference evidence="2 3" key="1">
    <citation type="submission" date="2010-01" db="EMBL/GenBank/DDBJ databases">
        <authorList>
            <person name="Muzny D."/>
            <person name="Qin X."/>
            <person name="Deng J."/>
            <person name="Jiang H."/>
            <person name="Liu Y."/>
            <person name="Qu J."/>
            <person name="Song X.-Z."/>
            <person name="Zhang L."/>
            <person name="Thornton R."/>
            <person name="Coyle M."/>
            <person name="Francisco L."/>
            <person name="Jackson L."/>
            <person name="Javaid M."/>
            <person name="Korchina V."/>
            <person name="Kovar C."/>
            <person name="Mata R."/>
            <person name="Mathew T."/>
            <person name="Ngo R."/>
            <person name="Nguyen L."/>
            <person name="Nguyen N."/>
            <person name="Okwuonu G."/>
            <person name="Ongeri F."/>
            <person name="Pham C."/>
            <person name="Simmons D."/>
            <person name="Wilczek-Boney K."/>
            <person name="Hale W."/>
            <person name="Jakkamsetti A."/>
            <person name="Pham P."/>
            <person name="Ruth R."/>
            <person name="San Lucas F."/>
            <person name="Warren J."/>
            <person name="Zhang J."/>
            <person name="Zhao Z."/>
            <person name="Zhou C."/>
            <person name="Zhu D."/>
            <person name="Lee S."/>
            <person name="Bess C."/>
            <person name="Blankenburg K."/>
            <person name="Forbes L."/>
            <person name="Fu Q."/>
            <person name="Gubbala S."/>
            <person name="Hirani K."/>
            <person name="Jayaseelan J.C."/>
            <person name="Lara F."/>
            <person name="Munidasa M."/>
            <person name="Palculict T."/>
            <person name="Patil S."/>
            <person name="Pu L.-L."/>
            <person name="Saada N."/>
            <person name="Tang L."/>
            <person name="Weissenberger G."/>
            <person name="Zhu Y."/>
            <person name="Hemphill L."/>
            <person name="Shang Y."/>
            <person name="Youmans B."/>
            <person name="Ayvaz T."/>
            <person name="Ross M."/>
            <person name="Santibanez J."/>
            <person name="Aqrawi P."/>
            <person name="Gross S."/>
            <person name="Joshi V."/>
            <person name="Fowler G."/>
            <person name="Nazareth L."/>
            <person name="Reid J."/>
            <person name="Worley K."/>
            <person name="Petrosino J."/>
            <person name="Highlander S."/>
            <person name="Gibbs R."/>
        </authorList>
    </citation>
    <scope>NUCLEOTIDE SEQUENCE [LARGE SCALE GENOMIC DNA]</scope>
    <source>
        <strain evidence="2 3">DSM 4582</strain>
    </source>
</reference>
<feature type="compositionally biased region" description="Basic and acidic residues" evidence="1">
    <location>
        <begin position="26"/>
        <end position="38"/>
    </location>
</feature>
<dbReference type="HOGENOM" id="CLU_3103739_0_0_6"/>
<feature type="region of interest" description="Disordered" evidence="1">
    <location>
        <begin position="1"/>
        <end position="51"/>
    </location>
</feature>
<keyword evidence="3" id="KW-1185">Reference proteome</keyword>
<name>D4E3F2_SEROD</name>
<proteinExistence type="predicted"/>
<dbReference type="RefSeq" id="WP_004960252.1">
    <property type="nucleotide sequence ID" value="NZ_GG753567.1"/>
</dbReference>
<sequence length="51" mass="5502">MRQVYHSAGDAQNRHGLSGLKRHVPQRVDTRPAARGENRAPAGSQRAGAVI</sequence>
<dbReference type="STRING" id="667129.HMPREF0758_2702"/>
<evidence type="ECO:0000313" key="2">
    <source>
        <dbReference type="EMBL" id="EFE95728.1"/>
    </source>
</evidence>
<organism evidence="2 3">
    <name type="scientific">Serratia odorifera DSM 4582</name>
    <dbReference type="NCBI Taxonomy" id="667129"/>
    <lineage>
        <taxon>Bacteria</taxon>
        <taxon>Pseudomonadati</taxon>
        <taxon>Pseudomonadota</taxon>
        <taxon>Gammaproteobacteria</taxon>
        <taxon>Enterobacterales</taxon>
        <taxon>Yersiniaceae</taxon>
        <taxon>Serratia</taxon>
    </lineage>
</organism>
<dbReference type="AlphaFoldDB" id="D4E3F2"/>
<protein>
    <submittedName>
        <fullName evidence="2">Uncharacterized protein</fullName>
    </submittedName>
</protein>
<gene>
    <name evidence="2" type="ORF">HMPREF0758_2702</name>
</gene>